<proteinExistence type="predicted"/>
<keyword evidence="3 5" id="KW-1133">Transmembrane helix</keyword>
<feature type="transmembrane region" description="Helical" evidence="5">
    <location>
        <begin position="566"/>
        <end position="586"/>
    </location>
</feature>
<dbReference type="InterPro" id="IPR013525">
    <property type="entry name" value="ABC2_TM"/>
</dbReference>
<feature type="transmembrane region" description="Helical" evidence="5">
    <location>
        <begin position="448"/>
        <end position="467"/>
    </location>
</feature>
<evidence type="ECO:0000256" key="1">
    <source>
        <dbReference type="ARBA" id="ARBA00004141"/>
    </source>
</evidence>
<dbReference type="RefSeq" id="WP_380619047.1">
    <property type="nucleotide sequence ID" value="NZ_JBHSDK010000010.1"/>
</dbReference>
<dbReference type="InterPro" id="IPR017501">
    <property type="entry name" value="Phage_infect_YhgE_C"/>
</dbReference>
<feature type="transmembrane region" description="Helical" evidence="5">
    <location>
        <begin position="506"/>
        <end position="526"/>
    </location>
</feature>
<feature type="transmembrane region" description="Helical" evidence="5">
    <location>
        <begin position="407"/>
        <end position="427"/>
    </location>
</feature>
<feature type="domain" description="ABC-2 type transporter transmembrane" evidence="6">
    <location>
        <begin position="24"/>
        <end position="163"/>
    </location>
</feature>
<feature type="domain" description="ABC-2 type transporter transmembrane" evidence="6">
    <location>
        <begin position="272"/>
        <end position="582"/>
    </location>
</feature>
<accession>A0ABV8TVS3</accession>
<dbReference type="NCBIfam" id="TIGR03057">
    <property type="entry name" value="xxxLxxG_by_4"/>
    <property type="match status" value="1"/>
</dbReference>
<sequence length="602" mass="64334">MSTFKLAFLELKRFKGHPLRYAALVAIILMPLVYGGLYLWFSWDPYGSTGDMPVAVVNEDKGAEVDGKEINAGDQLSDQLKETDILGWNFVDRDEAAEGLEDGTYYIAMRIPEDFSSDLGSLAGEKPRQAQIEFQLNDANGYIAGLMAKTVELEIQKQVNTAVYVTAAKTIFSDLGELNEQMTEAADGASEIKDGITTAKDKTNELASGLAELRDGSRQVADGVGTMSDKVTPVVNVVVDNWGDLAQSVEDVNSGVAGHLDSAQTQLDELCAVIDTDHSTACQDVKQTLNDAQSVNSGLSGIQSEMDSLVSTGDMNQALSSLQELEDGANSVADGNAEAYNGATQLVDGLQQLEDAQTELADGLEDGAGKIPSNDPETDAQNADVIGNPTAIDETNLNPAHTYGRGLAPFFIAISLWVFGLIGYLLLRPANPRAMLGTMRSIPIAVGGWLSGAILGVISVVVLYATLQIGLGLDPTHPWLTIGFAMLGILVFSAITHLLKLAFGAAGSLLIVVFLMLQLTSAGGLFPAEVTPSFFQILHPYLPMTYVVEGLRVAVSGGEMARLYQAAIYLVLFGIGALMLSSLIVMRRRRMSMDQLKPPLTI</sequence>
<dbReference type="NCBIfam" id="TIGR03061">
    <property type="entry name" value="pip_yhgE_Nterm"/>
    <property type="match status" value="1"/>
</dbReference>
<evidence type="ECO:0000313" key="8">
    <source>
        <dbReference type="Proteomes" id="UP001595823"/>
    </source>
</evidence>
<comment type="caution">
    <text evidence="7">The sequence shown here is derived from an EMBL/GenBank/DDBJ whole genome shotgun (WGS) entry which is preliminary data.</text>
</comment>
<keyword evidence="2 5" id="KW-0812">Transmembrane</keyword>
<evidence type="ECO:0000256" key="2">
    <source>
        <dbReference type="ARBA" id="ARBA00022692"/>
    </source>
</evidence>
<evidence type="ECO:0000256" key="3">
    <source>
        <dbReference type="ARBA" id="ARBA00022989"/>
    </source>
</evidence>
<dbReference type="PANTHER" id="PTHR43077:SF10">
    <property type="entry name" value="TRANSPORT PERMEASE PROTEIN"/>
    <property type="match status" value="1"/>
</dbReference>
<evidence type="ECO:0000313" key="7">
    <source>
        <dbReference type="EMBL" id="MFC4334899.1"/>
    </source>
</evidence>
<feature type="transmembrane region" description="Helical" evidence="5">
    <location>
        <begin position="479"/>
        <end position="499"/>
    </location>
</feature>
<dbReference type="EMBL" id="JBHSDK010000010">
    <property type="protein sequence ID" value="MFC4334899.1"/>
    <property type="molecule type" value="Genomic_DNA"/>
</dbReference>
<dbReference type="NCBIfam" id="TIGR03062">
    <property type="entry name" value="pip_yhgE_Cterm"/>
    <property type="match status" value="1"/>
</dbReference>
<feature type="transmembrane region" description="Helical" evidence="5">
    <location>
        <begin position="21"/>
        <end position="43"/>
    </location>
</feature>
<dbReference type="Proteomes" id="UP001595823">
    <property type="component" value="Unassembled WGS sequence"/>
</dbReference>
<keyword evidence="4 5" id="KW-0472">Membrane</keyword>
<name>A0ABV8TVS3_9ACTN</name>
<dbReference type="InterPro" id="IPR023908">
    <property type="entry name" value="xxxLxxG_rpt"/>
</dbReference>
<dbReference type="InterPro" id="IPR017500">
    <property type="entry name" value="Phage_infect_YhgE_N"/>
</dbReference>
<dbReference type="InterPro" id="IPR051328">
    <property type="entry name" value="T7SS_ABC-Transporter"/>
</dbReference>
<evidence type="ECO:0000256" key="5">
    <source>
        <dbReference type="SAM" id="Phobius"/>
    </source>
</evidence>
<evidence type="ECO:0000256" key="4">
    <source>
        <dbReference type="ARBA" id="ARBA00023136"/>
    </source>
</evidence>
<protein>
    <submittedName>
        <fullName evidence="7">YhgE/Pip family protein</fullName>
    </submittedName>
</protein>
<dbReference type="Pfam" id="PF12698">
    <property type="entry name" value="ABC2_membrane_3"/>
    <property type="match status" value="2"/>
</dbReference>
<keyword evidence="8" id="KW-1185">Reference proteome</keyword>
<reference evidence="8" key="1">
    <citation type="journal article" date="2019" name="Int. J. Syst. Evol. Microbiol.">
        <title>The Global Catalogue of Microorganisms (GCM) 10K type strain sequencing project: providing services to taxonomists for standard genome sequencing and annotation.</title>
        <authorList>
            <consortium name="The Broad Institute Genomics Platform"/>
            <consortium name="The Broad Institute Genome Sequencing Center for Infectious Disease"/>
            <person name="Wu L."/>
            <person name="Ma J."/>
        </authorList>
    </citation>
    <scope>NUCLEOTIDE SEQUENCE [LARGE SCALE GENOMIC DNA]</scope>
    <source>
        <strain evidence="8">IBRC-M 10908</strain>
    </source>
</reference>
<dbReference type="PANTHER" id="PTHR43077">
    <property type="entry name" value="TRANSPORT PERMEASE YVFS-RELATED"/>
    <property type="match status" value="1"/>
</dbReference>
<comment type="subcellular location">
    <subcellularLocation>
        <location evidence="1">Membrane</location>
        <topology evidence="1">Multi-pass membrane protein</topology>
    </subcellularLocation>
</comment>
<dbReference type="Gene3D" id="3.40.1710.10">
    <property type="entry name" value="abc type-2 transporter like domain"/>
    <property type="match status" value="1"/>
</dbReference>
<gene>
    <name evidence="7" type="ORF">ACFPET_06780</name>
</gene>
<organism evidence="7 8">
    <name type="scientific">Salininema proteolyticum</name>
    <dbReference type="NCBI Taxonomy" id="1607685"/>
    <lineage>
        <taxon>Bacteria</taxon>
        <taxon>Bacillati</taxon>
        <taxon>Actinomycetota</taxon>
        <taxon>Actinomycetes</taxon>
        <taxon>Glycomycetales</taxon>
        <taxon>Glycomycetaceae</taxon>
        <taxon>Salininema</taxon>
    </lineage>
</organism>
<evidence type="ECO:0000259" key="6">
    <source>
        <dbReference type="Pfam" id="PF12698"/>
    </source>
</evidence>